<reference evidence="2 3" key="1">
    <citation type="journal article" date="2019" name="Nat. Med.">
        <title>A library of human gut bacterial isolates paired with longitudinal multiomics data enables mechanistic microbiome research.</title>
        <authorList>
            <person name="Poyet M."/>
            <person name="Groussin M."/>
            <person name="Gibbons S.M."/>
            <person name="Avila-Pacheco J."/>
            <person name="Jiang X."/>
            <person name="Kearney S.M."/>
            <person name="Perrotta A.R."/>
            <person name="Berdy B."/>
            <person name="Zhao S."/>
            <person name="Lieberman T.D."/>
            <person name="Swanson P.K."/>
            <person name="Smith M."/>
            <person name="Roesemann S."/>
            <person name="Alexander J.E."/>
            <person name="Rich S.A."/>
            <person name="Livny J."/>
            <person name="Vlamakis H."/>
            <person name="Clish C."/>
            <person name="Bullock K."/>
            <person name="Deik A."/>
            <person name="Scott J."/>
            <person name="Pierce K.A."/>
            <person name="Xavier R.J."/>
            <person name="Alm E.J."/>
        </authorList>
    </citation>
    <scope>NUCLEOTIDE SEQUENCE [LARGE SCALE GENOMIC DNA]</scope>
    <source>
        <strain evidence="2 3">BIOML-A4</strain>
    </source>
</reference>
<dbReference type="RefSeq" id="WP_172726271.1">
    <property type="nucleotide sequence ID" value="NZ_JAFHCJ010000041.1"/>
</dbReference>
<gene>
    <name evidence="2" type="ORF">GMD59_14355</name>
</gene>
<comment type="caution">
    <text evidence="2">The sequence shown here is derived from an EMBL/GenBank/DDBJ whole genome shotgun (WGS) entry which is preliminary data.</text>
</comment>
<protein>
    <submittedName>
        <fullName evidence="2">Uncharacterized protein</fullName>
    </submittedName>
</protein>
<keyword evidence="1" id="KW-1133">Transmembrane helix</keyword>
<evidence type="ECO:0000313" key="3">
    <source>
        <dbReference type="Proteomes" id="UP000472755"/>
    </source>
</evidence>
<feature type="transmembrane region" description="Helical" evidence="1">
    <location>
        <begin position="26"/>
        <end position="44"/>
    </location>
</feature>
<proteinExistence type="predicted"/>
<dbReference type="EMBL" id="WMZU01000027">
    <property type="protein sequence ID" value="MTS28460.1"/>
    <property type="molecule type" value="Genomic_DNA"/>
</dbReference>
<dbReference type="Proteomes" id="UP000472755">
    <property type="component" value="Unassembled WGS sequence"/>
</dbReference>
<accession>A0A6L6LUP5</accession>
<keyword evidence="1" id="KW-0812">Transmembrane</keyword>
<evidence type="ECO:0000256" key="1">
    <source>
        <dbReference type="SAM" id="Phobius"/>
    </source>
</evidence>
<sequence>MDEQTTPQTPEKPKKEKKGKKRTRRIILVIVLLLLLLLGGIFAYRHFVGVQPNDTVLLEENIKAKLGQLEDKSNEEIEAALNEVVEEGTVCISINMNPVFSSGKAEGTLKIENGPMNLYNQRVVITLAETGEEIYHSGLMPVDSHIQTDKLDVELEAGEYDAIATFHAYDVETDAEIGAAIAQIRISVLS</sequence>
<keyword evidence="1" id="KW-0472">Membrane</keyword>
<organism evidence="2 3">
    <name type="scientific">Ruthenibacterium lactatiformans</name>
    <dbReference type="NCBI Taxonomy" id="1550024"/>
    <lineage>
        <taxon>Bacteria</taxon>
        <taxon>Bacillati</taxon>
        <taxon>Bacillota</taxon>
        <taxon>Clostridia</taxon>
        <taxon>Eubacteriales</taxon>
        <taxon>Oscillospiraceae</taxon>
        <taxon>Ruthenibacterium</taxon>
    </lineage>
</organism>
<name>A0A6L6LUP5_9FIRM</name>
<evidence type="ECO:0000313" key="2">
    <source>
        <dbReference type="EMBL" id="MTS28460.1"/>
    </source>
</evidence>
<dbReference type="AlphaFoldDB" id="A0A6L6LUP5"/>